<evidence type="ECO:0000256" key="2">
    <source>
        <dbReference type="ARBA" id="ARBA00023125"/>
    </source>
</evidence>
<dbReference type="InterPro" id="IPR011711">
    <property type="entry name" value="GntR_C"/>
</dbReference>
<evidence type="ECO:0000256" key="1">
    <source>
        <dbReference type="ARBA" id="ARBA00023015"/>
    </source>
</evidence>
<dbReference type="PANTHER" id="PTHR43537">
    <property type="entry name" value="TRANSCRIPTIONAL REGULATOR, GNTR FAMILY"/>
    <property type="match status" value="1"/>
</dbReference>
<comment type="caution">
    <text evidence="5">The sequence shown here is derived from an EMBL/GenBank/DDBJ whole genome shotgun (WGS) entry which is preliminary data.</text>
</comment>
<dbReference type="Proteomes" id="UP001242480">
    <property type="component" value="Unassembled WGS sequence"/>
</dbReference>
<gene>
    <name evidence="5" type="ORF">QO011_002366</name>
</gene>
<organism evidence="5 6">
    <name type="scientific">Labrys wisconsinensis</name>
    <dbReference type="NCBI Taxonomy" id="425677"/>
    <lineage>
        <taxon>Bacteria</taxon>
        <taxon>Pseudomonadati</taxon>
        <taxon>Pseudomonadota</taxon>
        <taxon>Alphaproteobacteria</taxon>
        <taxon>Hyphomicrobiales</taxon>
        <taxon>Xanthobacteraceae</taxon>
        <taxon>Labrys</taxon>
    </lineage>
</organism>
<accession>A0ABU0J513</accession>
<protein>
    <submittedName>
        <fullName evidence="5">DNA-binding FadR family transcriptional regulator</fullName>
    </submittedName>
</protein>
<keyword evidence="2 5" id="KW-0238">DNA-binding</keyword>
<keyword evidence="6" id="KW-1185">Reference proteome</keyword>
<proteinExistence type="predicted"/>
<dbReference type="SUPFAM" id="SSF46785">
    <property type="entry name" value="Winged helix' DNA-binding domain"/>
    <property type="match status" value="1"/>
</dbReference>
<dbReference type="SMART" id="SM00895">
    <property type="entry name" value="FCD"/>
    <property type="match status" value="1"/>
</dbReference>
<dbReference type="InterPro" id="IPR008920">
    <property type="entry name" value="TF_FadR/GntR_C"/>
</dbReference>
<feature type="domain" description="HTH gntR-type" evidence="4">
    <location>
        <begin position="17"/>
        <end position="85"/>
    </location>
</feature>
<dbReference type="Pfam" id="PF00392">
    <property type="entry name" value="GntR"/>
    <property type="match status" value="1"/>
</dbReference>
<evidence type="ECO:0000313" key="5">
    <source>
        <dbReference type="EMBL" id="MDQ0469355.1"/>
    </source>
</evidence>
<evidence type="ECO:0000313" key="6">
    <source>
        <dbReference type="Proteomes" id="UP001242480"/>
    </source>
</evidence>
<keyword evidence="3" id="KW-0804">Transcription</keyword>
<dbReference type="GO" id="GO:0003677">
    <property type="term" value="F:DNA binding"/>
    <property type="evidence" value="ECO:0007669"/>
    <property type="project" value="UniProtKB-KW"/>
</dbReference>
<keyword evidence="1" id="KW-0805">Transcription regulation</keyword>
<dbReference type="PANTHER" id="PTHR43537:SF44">
    <property type="entry name" value="GNTR FAMILY REGULATORY PROTEIN"/>
    <property type="match status" value="1"/>
</dbReference>
<sequence>MTPDATPMRIGALGRMPQLPSRVAAAITQEIAAGRLKQGDRLPPEQALADRFGVSRNVVREAIARLRSDGVVQSRQGVGAFVVGSEATAMLRIDAELMNDRLVFQNVFELRAILEIRAAGLAARRADGEQRAAVSEALERMRNAADWAVDGVAADLDFHRVVAQATGNPYIATVVGFLSGQMRQSISFMRHNRADPDGSLARMNIAEHSAIHDAILARDPAAAREAMHRHITSAARRLGYDLSDGAELSKDAAGL</sequence>
<dbReference type="Gene3D" id="1.20.120.530">
    <property type="entry name" value="GntR ligand-binding domain-like"/>
    <property type="match status" value="1"/>
</dbReference>
<dbReference type="RefSeq" id="WP_307271976.1">
    <property type="nucleotide sequence ID" value="NZ_JAUSVX010000003.1"/>
</dbReference>
<dbReference type="SUPFAM" id="SSF48008">
    <property type="entry name" value="GntR ligand-binding domain-like"/>
    <property type="match status" value="1"/>
</dbReference>
<dbReference type="InterPro" id="IPR036390">
    <property type="entry name" value="WH_DNA-bd_sf"/>
</dbReference>
<dbReference type="PROSITE" id="PS50949">
    <property type="entry name" value="HTH_GNTR"/>
    <property type="match status" value="1"/>
</dbReference>
<reference evidence="5 6" key="1">
    <citation type="submission" date="2023-07" db="EMBL/GenBank/DDBJ databases">
        <title>Genomic Encyclopedia of Type Strains, Phase IV (KMG-IV): sequencing the most valuable type-strain genomes for metagenomic binning, comparative biology and taxonomic classification.</title>
        <authorList>
            <person name="Goeker M."/>
        </authorList>
    </citation>
    <scope>NUCLEOTIDE SEQUENCE [LARGE SCALE GENOMIC DNA]</scope>
    <source>
        <strain evidence="5 6">DSM 19619</strain>
    </source>
</reference>
<dbReference type="Pfam" id="PF07729">
    <property type="entry name" value="FCD"/>
    <property type="match status" value="1"/>
</dbReference>
<name>A0ABU0J513_9HYPH</name>
<dbReference type="InterPro" id="IPR036388">
    <property type="entry name" value="WH-like_DNA-bd_sf"/>
</dbReference>
<dbReference type="CDD" id="cd07377">
    <property type="entry name" value="WHTH_GntR"/>
    <property type="match status" value="1"/>
</dbReference>
<evidence type="ECO:0000259" key="4">
    <source>
        <dbReference type="PROSITE" id="PS50949"/>
    </source>
</evidence>
<dbReference type="EMBL" id="JAUSVX010000003">
    <property type="protein sequence ID" value="MDQ0469355.1"/>
    <property type="molecule type" value="Genomic_DNA"/>
</dbReference>
<dbReference type="Gene3D" id="1.10.10.10">
    <property type="entry name" value="Winged helix-like DNA-binding domain superfamily/Winged helix DNA-binding domain"/>
    <property type="match status" value="1"/>
</dbReference>
<dbReference type="InterPro" id="IPR000524">
    <property type="entry name" value="Tscrpt_reg_HTH_GntR"/>
</dbReference>
<dbReference type="PRINTS" id="PR00035">
    <property type="entry name" value="HTHGNTR"/>
</dbReference>
<evidence type="ECO:0000256" key="3">
    <source>
        <dbReference type="ARBA" id="ARBA00023163"/>
    </source>
</evidence>
<dbReference type="SMART" id="SM00345">
    <property type="entry name" value="HTH_GNTR"/>
    <property type="match status" value="1"/>
</dbReference>